<dbReference type="CDD" id="cd04026">
    <property type="entry name" value="C2_PKC_alpha_gamma"/>
    <property type="match status" value="1"/>
</dbReference>
<dbReference type="Pfam" id="PF00069">
    <property type="entry name" value="Pkinase"/>
    <property type="match status" value="1"/>
</dbReference>
<evidence type="ECO:0000313" key="24">
    <source>
        <dbReference type="Proteomes" id="UP000316079"/>
    </source>
</evidence>
<keyword evidence="4" id="KW-0723">Serine/threonine-protein kinase</keyword>
<dbReference type="PRINTS" id="PR00360">
    <property type="entry name" value="C2DOMAIN"/>
</dbReference>
<sequence length="624" mass="71175">FLLSVCCFVVHKRCHEFVTFSCPGADRGPASDDPRSKHKFKVHTYSSPTFYCMMNIHKRCVANVPSLCGTDHTERRGRIQITAEIKNNVLTVSIKEAKNLVPMDPNGLSDPYVKLKLIPDPKSESKQKTKTIKCCLNPTWNENFKFNLKESDKDRRLSVEIWDWDLTSRNDFMGSLSFGISELQKQGVDGWFKLLSQEEGEYFNVPVPPEGEEGNDELRQKFERAKIGPSKTDGSSSNAISKFDSNGNRDRMKLSDFNFLMVLGKGSFGKVMLAERKGGDELFAIKILKKDVVIQDDDVECTMVEKRVLALSGKPPFLTQLHSCFQTMDRLYFVMEYINGGDLMYHIQQVGKFKEPHAVFYAAEIAIGLFFLHSKGVIYRDLKLDNVMLDAEGHIKIADFGMCKENMFDGITTKTFCGTPDYIAPEIIAYQPYGKSVDWWAFGVLLYEMLAGQPPFDGEDEDELFQSIMEHHVSYPKSMSKEAVAICKGLMTKHPGKRLGCGPEGEQDIREHGFFRYMDWEKLEHREVQPPFKPKARSSRDTCNFDREFTKMAVELTPTDKLFIMNLDQEEFQGFSYTNPEYEAPTQGEPVALQLRNIAGLDFMHSHVSKQPGKSSNENDFEIR</sequence>
<dbReference type="InterPro" id="IPR014375">
    <property type="entry name" value="Protein_kinase_C_a/b/g"/>
</dbReference>
<dbReference type="SUPFAM" id="SSF56112">
    <property type="entry name" value="Protein kinase-like (PK-like)"/>
    <property type="match status" value="1"/>
</dbReference>
<dbReference type="EMBL" id="SRMA01025816">
    <property type="protein sequence ID" value="TRY90748.1"/>
    <property type="molecule type" value="Genomic_DNA"/>
</dbReference>
<feature type="binding site" evidence="17 19">
    <location>
        <position position="286"/>
    </location>
    <ligand>
        <name>ATP</name>
        <dbReference type="ChEBI" id="CHEBI:30616"/>
    </ligand>
</feature>
<dbReference type="InterPro" id="IPR000719">
    <property type="entry name" value="Prot_kinase_dom"/>
</dbReference>
<evidence type="ECO:0000256" key="5">
    <source>
        <dbReference type="ARBA" id="ARBA00022553"/>
    </source>
</evidence>
<dbReference type="PROSITE" id="PS50004">
    <property type="entry name" value="C2"/>
    <property type="match status" value="1"/>
</dbReference>
<evidence type="ECO:0000256" key="16">
    <source>
        <dbReference type="PIRSR" id="PIRSR000550-2"/>
    </source>
</evidence>
<dbReference type="FunFam" id="3.30.200.20:FF:000080">
    <property type="entry name" value="Protein kinase C"/>
    <property type="match status" value="1"/>
</dbReference>
<feature type="non-terminal residue" evidence="23">
    <location>
        <position position="1"/>
    </location>
</feature>
<dbReference type="Gene3D" id="3.30.60.20">
    <property type="match status" value="1"/>
</dbReference>
<comment type="caution">
    <text evidence="23">The sequence shown here is derived from an EMBL/GenBank/DDBJ whole genome shotgun (WGS) entry which is preliminary data.</text>
</comment>
<evidence type="ECO:0000256" key="2">
    <source>
        <dbReference type="ARBA" id="ARBA00005490"/>
    </source>
</evidence>
<dbReference type="InterPro" id="IPR000008">
    <property type="entry name" value="C2_dom"/>
</dbReference>
<dbReference type="PROSITE" id="PS00107">
    <property type="entry name" value="PROTEIN_KINASE_ATP"/>
    <property type="match status" value="1"/>
</dbReference>
<dbReference type="PROSITE" id="PS51285">
    <property type="entry name" value="AGC_KINASE_CTER"/>
    <property type="match status" value="1"/>
</dbReference>
<comment type="subcellular location">
    <subcellularLocation>
        <location evidence="1">Membrane</location>
        <topology evidence="1">Peripheral membrane protein</topology>
    </subcellularLocation>
</comment>
<keyword evidence="8" id="KW-0677">Repeat</keyword>
<feature type="binding site" evidence="16">
    <location>
        <position position="112"/>
    </location>
    <ligand>
        <name>a 1,2-diacyl-sn-glycero-3-phospho-(1D-myo-inositol-4,5-bisphosphate)</name>
        <dbReference type="ChEBI" id="CHEBI:58456"/>
    </ligand>
</feature>
<dbReference type="SMART" id="SM00133">
    <property type="entry name" value="S_TK_X"/>
    <property type="match status" value="1"/>
</dbReference>
<dbReference type="InterPro" id="IPR000961">
    <property type="entry name" value="AGC-kinase_C"/>
</dbReference>
<dbReference type="Gene3D" id="1.10.510.10">
    <property type="entry name" value="Transferase(Phosphotransferase) domain 1"/>
    <property type="match status" value="1"/>
</dbReference>
<evidence type="ECO:0000256" key="12">
    <source>
        <dbReference type="ARBA" id="ARBA00022833"/>
    </source>
</evidence>
<dbReference type="PANTHER" id="PTHR24351">
    <property type="entry name" value="RIBOSOMAL PROTEIN S6 KINASE"/>
    <property type="match status" value="1"/>
</dbReference>
<evidence type="ECO:0000259" key="20">
    <source>
        <dbReference type="PROSITE" id="PS50004"/>
    </source>
</evidence>
<feature type="binding site" evidence="16">
    <location>
        <position position="162"/>
    </location>
    <ligand>
        <name>a 1,2-diacyl-sn-glycero-3-phospho-(1D-myo-inositol-4,5-bisphosphate)</name>
        <dbReference type="ChEBI" id="CHEBI:58456"/>
    </ligand>
</feature>
<feature type="binding site" evidence="18">
    <location>
        <position position="168"/>
    </location>
    <ligand>
        <name>Ca(2+)</name>
        <dbReference type="ChEBI" id="CHEBI:29108"/>
        <label>1</label>
    </ligand>
</feature>
<keyword evidence="11" id="KW-0418">Kinase</keyword>
<keyword evidence="9 19" id="KW-0547">Nucleotide-binding</keyword>
<dbReference type="SMART" id="SM00239">
    <property type="entry name" value="C2"/>
    <property type="match status" value="1"/>
</dbReference>
<dbReference type="SUPFAM" id="SSF49562">
    <property type="entry name" value="C2 domain (Calcium/lipid-binding domain, CaLB)"/>
    <property type="match status" value="1"/>
</dbReference>
<feature type="binding site" evidence="18">
    <location>
        <position position="163"/>
    </location>
    <ligand>
        <name>Ca(2+)</name>
        <dbReference type="ChEBI" id="CHEBI:29108"/>
        <label>1</label>
    </ligand>
</feature>
<evidence type="ECO:0000256" key="15">
    <source>
        <dbReference type="PIRSR" id="PIRSR000550-1"/>
    </source>
</evidence>
<feature type="binding site" evidence="18">
    <location>
        <position position="169"/>
    </location>
    <ligand>
        <name>Ca(2+)</name>
        <dbReference type="ChEBI" id="CHEBI:29108"/>
        <label>1</label>
    </ligand>
</feature>
<dbReference type="InterPro" id="IPR017441">
    <property type="entry name" value="Protein_kinase_ATP_BS"/>
</dbReference>
<feature type="domain" description="C2" evidence="20">
    <location>
        <begin position="75"/>
        <end position="192"/>
    </location>
</feature>
<dbReference type="PROSITE" id="PS50011">
    <property type="entry name" value="PROTEIN_KINASE_DOM"/>
    <property type="match status" value="1"/>
</dbReference>
<keyword evidence="10" id="KW-0863">Zinc-finger</keyword>
<evidence type="ECO:0000256" key="17">
    <source>
        <dbReference type="PIRSR" id="PIRSR000550-3"/>
    </source>
</evidence>
<dbReference type="Gene3D" id="2.60.40.150">
    <property type="entry name" value="C2 domain"/>
    <property type="match status" value="1"/>
</dbReference>
<dbReference type="InterPro" id="IPR017892">
    <property type="entry name" value="Pkinase_C"/>
</dbReference>
<dbReference type="AlphaFoldDB" id="A0A553QM03"/>
<evidence type="ECO:0000256" key="8">
    <source>
        <dbReference type="ARBA" id="ARBA00022737"/>
    </source>
</evidence>
<dbReference type="FunFam" id="1.10.510.10:FF:000023">
    <property type="entry name" value="Protein kinase C"/>
    <property type="match status" value="1"/>
</dbReference>
<comment type="similarity">
    <text evidence="2">Belongs to the protein kinase superfamily. AGC Ser/Thr protein kinase family. PKC subfamily.</text>
</comment>
<evidence type="ECO:0000256" key="4">
    <source>
        <dbReference type="ARBA" id="ARBA00022527"/>
    </source>
</evidence>
<evidence type="ECO:0000256" key="10">
    <source>
        <dbReference type="ARBA" id="ARBA00022771"/>
    </source>
</evidence>
<keyword evidence="6" id="KW-0808">Transferase</keyword>
<keyword evidence="12" id="KW-0862">Zinc</keyword>
<dbReference type="GO" id="GO:0005524">
    <property type="term" value="F:ATP binding"/>
    <property type="evidence" value="ECO:0007669"/>
    <property type="project" value="UniProtKB-UniRule"/>
</dbReference>
<evidence type="ECO:0000256" key="7">
    <source>
        <dbReference type="ARBA" id="ARBA00022723"/>
    </source>
</evidence>
<keyword evidence="14 17" id="KW-0067">ATP-binding</keyword>
<evidence type="ECO:0000256" key="13">
    <source>
        <dbReference type="ARBA" id="ARBA00022837"/>
    </source>
</evidence>
<feature type="domain" description="Protein kinase" evidence="21">
    <location>
        <begin position="257"/>
        <end position="515"/>
    </location>
</feature>
<feature type="binding site" evidence="18">
    <location>
        <position position="103"/>
    </location>
    <ligand>
        <name>Ca(2+)</name>
        <dbReference type="ChEBI" id="CHEBI:29108"/>
        <label>1</label>
    </ligand>
</feature>
<keyword evidence="24" id="KW-1185">Reference proteome</keyword>
<evidence type="ECO:0000259" key="22">
    <source>
        <dbReference type="PROSITE" id="PS51285"/>
    </source>
</evidence>
<evidence type="ECO:0000259" key="21">
    <source>
        <dbReference type="PROSITE" id="PS50011"/>
    </source>
</evidence>
<evidence type="ECO:0000313" key="23">
    <source>
        <dbReference type="EMBL" id="TRY90748.1"/>
    </source>
</evidence>
<dbReference type="GO" id="GO:0004697">
    <property type="term" value="F:diacylglycerol-dependent serine/threonine kinase activity"/>
    <property type="evidence" value="ECO:0007669"/>
    <property type="project" value="UniProtKB-EC"/>
</dbReference>
<feature type="binding site" evidence="18">
    <location>
        <position position="165"/>
    </location>
    <ligand>
        <name>Ca(2+)</name>
        <dbReference type="ChEBI" id="CHEBI:29108"/>
        <label>1</label>
    </ligand>
</feature>
<feature type="binding site" evidence="18">
    <location>
        <position position="104"/>
    </location>
    <ligand>
        <name>Ca(2+)</name>
        <dbReference type="ChEBI" id="CHEBI:29108"/>
        <label>1</label>
    </ligand>
</feature>
<evidence type="ECO:0000256" key="19">
    <source>
        <dbReference type="PROSITE-ProRule" id="PRU10141"/>
    </source>
</evidence>
<dbReference type="SMART" id="SM00220">
    <property type="entry name" value="S_TKc"/>
    <property type="match status" value="1"/>
</dbReference>
<reference evidence="23 24" key="1">
    <citation type="journal article" date="2019" name="Sci. Data">
        <title>Hybrid genome assembly and annotation of Danionella translucida.</title>
        <authorList>
            <person name="Kadobianskyi M."/>
            <person name="Schulze L."/>
            <person name="Schuelke M."/>
            <person name="Judkewitz B."/>
        </authorList>
    </citation>
    <scope>NUCLEOTIDE SEQUENCE [LARGE SCALE GENOMIC DNA]</scope>
    <source>
        <strain evidence="23 24">Bolton</strain>
    </source>
</reference>
<evidence type="ECO:0000256" key="6">
    <source>
        <dbReference type="ARBA" id="ARBA00022679"/>
    </source>
</evidence>
<keyword evidence="5" id="KW-0597">Phosphoprotein</keyword>
<feature type="binding site" evidence="18">
    <location>
        <position position="171"/>
    </location>
    <ligand>
        <name>Ca(2+)</name>
        <dbReference type="ChEBI" id="CHEBI:29108"/>
        <label>1</label>
    </ligand>
</feature>
<evidence type="ECO:0000256" key="14">
    <source>
        <dbReference type="ARBA" id="ARBA00022840"/>
    </source>
</evidence>
<gene>
    <name evidence="23" type="ORF">DNTS_004513</name>
</gene>
<feature type="binding site" evidence="18">
    <location>
        <position position="110"/>
    </location>
    <ligand>
        <name>Ca(2+)</name>
        <dbReference type="ChEBI" id="CHEBI:29108"/>
        <label>1</label>
    </ligand>
</feature>
<comment type="cofactor">
    <cofactor evidence="18">
        <name>Ca(2+)</name>
        <dbReference type="ChEBI" id="CHEBI:29108"/>
    </cofactor>
    <text evidence="18">Binds 3 Ca(2+) ions per subunit. The ions are bound to the C2 domain.</text>
</comment>
<organism evidence="23 24">
    <name type="scientific">Danionella cerebrum</name>
    <dbReference type="NCBI Taxonomy" id="2873325"/>
    <lineage>
        <taxon>Eukaryota</taxon>
        <taxon>Metazoa</taxon>
        <taxon>Chordata</taxon>
        <taxon>Craniata</taxon>
        <taxon>Vertebrata</taxon>
        <taxon>Euteleostomi</taxon>
        <taxon>Actinopterygii</taxon>
        <taxon>Neopterygii</taxon>
        <taxon>Teleostei</taxon>
        <taxon>Ostariophysi</taxon>
        <taxon>Cypriniformes</taxon>
        <taxon>Danionidae</taxon>
        <taxon>Danioninae</taxon>
        <taxon>Danionella</taxon>
    </lineage>
</organism>
<dbReference type="EC" id="2.7.11.13" evidence="3"/>
<feature type="active site" description="Proton acceptor" evidence="15">
    <location>
        <position position="381"/>
    </location>
</feature>
<protein>
    <recommendedName>
        <fullName evidence="3">protein kinase C</fullName>
        <ecNumber evidence="3">2.7.11.13</ecNumber>
    </recommendedName>
</protein>
<accession>A0A553QM03</accession>
<dbReference type="Pfam" id="PF00168">
    <property type="entry name" value="C2"/>
    <property type="match status" value="1"/>
</dbReference>
<feature type="binding site" evidence="18">
    <location>
        <position position="164"/>
    </location>
    <ligand>
        <name>Ca(2+)</name>
        <dbReference type="ChEBI" id="CHEBI:29108"/>
        <label>1</label>
    </ligand>
</feature>
<feature type="binding site" evidence="17">
    <location>
        <begin position="263"/>
        <end position="271"/>
    </location>
    <ligand>
        <name>ATP</name>
        <dbReference type="ChEBI" id="CHEBI:30616"/>
    </ligand>
</feature>
<name>A0A553QM03_9TELE</name>
<dbReference type="InterPro" id="IPR011009">
    <property type="entry name" value="Kinase-like_dom_sf"/>
</dbReference>
<dbReference type="Pfam" id="PF00433">
    <property type="entry name" value="Pkinase_C"/>
    <property type="match status" value="1"/>
</dbReference>
<dbReference type="PIRSF" id="PIRSF000550">
    <property type="entry name" value="PKC_alpha"/>
    <property type="match status" value="1"/>
</dbReference>
<dbReference type="InterPro" id="IPR008271">
    <property type="entry name" value="Ser/Thr_kinase_AS"/>
</dbReference>
<keyword evidence="7 18" id="KW-0479">Metal-binding</keyword>
<keyword evidence="13 18" id="KW-0106">Calcium</keyword>
<dbReference type="FunFam" id="2.60.40.150:FF:000012">
    <property type="entry name" value="Kinase C alpha type"/>
    <property type="match status" value="1"/>
</dbReference>
<evidence type="ECO:0000256" key="9">
    <source>
        <dbReference type="ARBA" id="ARBA00022741"/>
    </source>
</evidence>
<evidence type="ECO:0000256" key="3">
    <source>
        <dbReference type="ARBA" id="ARBA00012429"/>
    </source>
</evidence>
<evidence type="ECO:0000256" key="18">
    <source>
        <dbReference type="PIRSR" id="PIRSR000550-4"/>
    </source>
</evidence>
<dbReference type="InterPro" id="IPR035892">
    <property type="entry name" value="C2_domain_sf"/>
</dbReference>
<proteinExistence type="inferred from homology"/>
<dbReference type="OrthoDB" id="63267at2759"/>
<dbReference type="Proteomes" id="UP000316079">
    <property type="component" value="Unassembled WGS sequence"/>
</dbReference>
<evidence type="ECO:0000256" key="11">
    <source>
        <dbReference type="ARBA" id="ARBA00022777"/>
    </source>
</evidence>
<dbReference type="CDD" id="cd05587">
    <property type="entry name" value="STKc_cPKC"/>
    <property type="match status" value="1"/>
</dbReference>
<dbReference type="GO" id="GO:0016020">
    <property type="term" value="C:membrane"/>
    <property type="evidence" value="ECO:0007669"/>
    <property type="project" value="UniProtKB-SubCell"/>
</dbReference>
<dbReference type="PROSITE" id="PS00108">
    <property type="entry name" value="PROTEIN_KINASE_ST"/>
    <property type="match status" value="1"/>
</dbReference>
<evidence type="ECO:0000256" key="1">
    <source>
        <dbReference type="ARBA" id="ARBA00004170"/>
    </source>
</evidence>
<dbReference type="GO" id="GO:0008270">
    <property type="term" value="F:zinc ion binding"/>
    <property type="evidence" value="ECO:0007669"/>
    <property type="project" value="UniProtKB-KW"/>
</dbReference>
<feature type="domain" description="AGC-kinase C-terminal" evidence="22">
    <location>
        <begin position="516"/>
        <end position="587"/>
    </location>
</feature>
<dbReference type="Gene3D" id="3.30.200.20">
    <property type="entry name" value="Phosphorylase Kinase, domain 1"/>
    <property type="match status" value="2"/>
</dbReference>